<evidence type="ECO:0000256" key="1">
    <source>
        <dbReference type="SAM" id="MobiDB-lite"/>
    </source>
</evidence>
<feature type="region of interest" description="Disordered" evidence="1">
    <location>
        <begin position="42"/>
        <end position="81"/>
    </location>
</feature>
<comment type="caution">
    <text evidence="2">The sequence shown here is derived from an EMBL/GenBank/DDBJ whole genome shotgun (WGS) entry which is preliminary data.</text>
</comment>
<organism evidence="2 3">
    <name type="scientific">Araneus ventricosus</name>
    <name type="common">Orbweaver spider</name>
    <name type="synonym">Epeira ventricosa</name>
    <dbReference type="NCBI Taxonomy" id="182803"/>
    <lineage>
        <taxon>Eukaryota</taxon>
        <taxon>Metazoa</taxon>
        <taxon>Ecdysozoa</taxon>
        <taxon>Arthropoda</taxon>
        <taxon>Chelicerata</taxon>
        <taxon>Arachnida</taxon>
        <taxon>Araneae</taxon>
        <taxon>Araneomorphae</taxon>
        <taxon>Entelegynae</taxon>
        <taxon>Araneoidea</taxon>
        <taxon>Araneidae</taxon>
        <taxon>Araneus</taxon>
    </lineage>
</organism>
<gene>
    <name evidence="2" type="ORF">AVEN_32695_1</name>
</gene>
<name>A0A4Y2L917_ARAVE</name>
<accession>A0A4Y2L917</accession>
<sequence length="104" mass="11506">MAFISSKFSLTNENFFTICLNFCIENLCGYFPTLNFLTPTEDDTQVDKSSSDNGRRLPPVSPGGGDIFTEADNHRARNRSVTTSPTLLPFLFSSSLLFCGVQEP</sequence>
<feature type="compositionally biased region" description="Basic and acidic residues" evidence="1">
    <location>
        <begin position="45"/>
        <end position="55"/>
    </location>
</feature>
<evidence type="ECO:0000313" key="3">
    <source>
        <dbReference type="Proteomes" id="UP000499080"/>
    </source>
</evidence>
<reference evidence="2 3" key="1">
    <citation type="journal article" date="2019" name="Sci. Rep.">
        <title>Orb-weaving spider Araneus ventricosus genome elucidates the spidroin gene catalogue.</title>
        <authorList>
            <person name="Kono N."/>
            <person name="Nakamura H."/>
            <person name="Ohtoshi R."/>
            <person name="Moran D.A.P."/>
            <person name="Shinohara A."/>
            <person name="Yoshida Y."/>
            <person name="Fujiwara M."/>
            <person name="Mori M."/>
            <person name="Tomita M."/>
            <person name="Arakawa K."/>
        </authorList>
    </citation>
    <scope>NUCLEOTIDE SEQUENCE [LARGE SCALE GENOMIC DNA]</scope>
</reference>
<dbReference type="EMBL" id="BGPR01005524">
    <property type="protein sequence ID" value="GBN10974.1"/>
    <property type="molecule type" value="Genomic_DNA"/>
</dbReference>
<dbReference type="AlphaFoldDB" id="A0A4Y2L917"/>
<evidence type="ECO:0000313" key="2">
    <source>
        <dbReference type="EMBL" id="GBN10974.1"/>
    </source>
</evidence>
<dbReference type="Proteomes" id="UP000499080">
    <property type="component" value="Unassembled WGS sequence"/>
</dbReference>
<keyword evidence="3" id="KW-1185">Reference proteome</keyword>
<protein>
    <submittedName>
        <fullName evidence="2">Uncharacterized protein</fullName>
    </submittedName>
</protein>
<proteinExistence type="predicted"/>